<protein>
    <submittedName>
        <fullName evidence="1">Uncharacterized protein</fullName>
    </submittedName>
</protein>
<dbReference type="EMBL" id="WHWB01034270">
    <property type="protein sequence ID" value="KAJ7411970.1"/>
    <property type="molecule type" value="Genomic_DNA"/>
</dbReference>
<comment type="caution">
    <text evidence="1">The sequence shown here is derived from an EMBL/GenBank/DDBJ whole genome shotgun (WGS) entry which is preliminary data.</text>
</comment>
<name>A0ABQ9CZ37_9PASS</name>
<organism evidence="1 2">
    <name type="scientific">Willisornis vidua</name>
    <name type="common">Xingu scale-backed antbird</name>
    <dbReference type="NCBI Taxonomy" id="1566151"/>
    <lineage>
        <taxon>Eukaryota</taxon>
        <taxon>Metazoa</taxon>
        <taxon>Chordata</taxon>
        <taxon>Craniata</taxon>
        <taxon>Vertebrata</taxon>
        <taxon>Euteleostomi</taxon>
        <taxon>Archelosauria</taxon>
        <taxon>Archosauria</taxon>
        <taxon>Dinosauria</taxon>
        <taxon>Saurischia</taxon>
        <taxon>Theropoda</taxon>
        <taxon>Coelurosauria</taxon>
        <taxon>Aves</taxon>
        <taxon>Neognathae</taxon>
        <taxon>Neoaves</taxon>
        <taxon>Telluraves</taxon>
        <taxon>Australaves</taxon>
        <taxon>Passeriformes</taxon>
        <taxon>Thamnophilidae</taxon>
        <taxon>Willisornis</taxon>
    </lineage>
</organism>
<accession>A0ABQ9CZ37</accession>
<sequence length="105" mass="12285">MRIFILYWMWDETVTGDETVTEDEEKTEVFYGFLSSVLNSKTSCSGDTQLPELEERDGEQNEALISQEEMVSDLWHHLDIYKSAYIWERQVCLTNLISFYGKVTA</sequence>
<keyword evidence="2" id="KW-1185">Reference proteome</keyword>
<evidence type="ECO:0000313" key="1">
    <source>
        <dbReference type="EMBL" id="KAJ7411970.1"/>
    </source>
</evidence>
<proteinExistence type="predicted"/>
<dbReference type="Proteomes" id="UP001145742">
    <property type="component" value="Unassembled WGS sequence"/>
</dbReference>
<reference evidence="1" key="1">
    <citation type="submission" date="2019-10" db="EMBL/GenBank/DDBJ databases">
        <authorList>
            <person name="Soares A.E.R."/>
            <person name="Aleixo A."/>
            <person name="Schneider P."/>
            <person name="Miyaki C.Y."/>
            <person name="Schneider M.P."/>
            <person name="Mello C."/>
            <person name="Vasconcelos A.T.R."/>
        </authorList>
    </citation>
    <scope>NUCLEOTIDE SEQUENCE</scope>
    <source>
        <tissue evidence="1">Muscle</tissue>
    </source>
</reference>
<evidence type="ECO:0000313" key="2">
    <source>
        <dbReference type="Proteomes" id="UP001145742"/>
    </source>
</evidence>
<gene>
    <name evidence="1" type="ORF">WISP_99659</name>
</gene>